<keyword evidence="2" id="KW-0963">Cytoplasm</keyword>
<dbReference type="InterPro" id="IPR036961">
    <property type="entry name" value="Kinesin_motor_dom_sf"/>
</dbReference>
<dbReference type="GO" id="GO:0003777">
    <property type="term" value="F:microtubule motor activity"/>
    <property type="evidence" value="ECO:0007669"/>
    <property type="project" value="InterPro"/>
</dbReference>
<dbReference type="GO" id="GO:0005819">
    <property type="term" value="C:spindle"/>
    <property type="evidence" value="ECO:0007669"/>
    <property type="project" value="UniProtKB-SubCell"/>
</dbReference>
<keyword evidence="5 9" id="KW-0067">ATP-binding</keyword>
<comment type="subcellular location">
    <subcellularLocation>
        <location evidence="1">Cytoplasm</location>
        <location evidence="1">Cytoskeleton</location>
        <location evidence="1">Spindle</location>
    </subcellularLocation>
</comment>
<evidence type="ECO:0000259" key="12">
    <source>
        <dbReference type="PROSITE" id="PS50067"/>
    </source>
</evidence>
<dbReference type="GO" id="GO:0005524">
    <property type="term" value="F:ATP binding"/>
    <property type="evidence" value="ECO:0007669"/>
    <property type="project" value="UniProtKB-UniRule"/>
</dbReference>
<keyword evidence="7 9" id="KW-0505">Motor protein</keyword>
<evidence type="ECO:0000313" key="14">
    <source>
        <dbReference type="Proteomes" id="UP000234681"/>
    </source>
</evidence>
<dbReference type="CDD" id="cd21786">
    <property type="entry name" value="RBD_KIF20B"/>
    <property type="match status" value="1"/>
</dbReference>
<comment type="similarity">
    <text evidence="9">Belongs to the TRAFAC class myosin-kinesin ATPase superfamily. Kinesin family.</text>
</comment>
<gene>
    <name evidence="13" type="primary">Mphosph1_predicted</name>
    <name evidence="13" type="ORF">rCG_47575</name>
</gene>
<dbReference type="PANTHER" id="PTHR47970">
    <property type="entry name" value="KINESIN-LIKE PROTEIN KIF11"/>
    <property type="match status" value="1"/>
</dbReference>
<dbReference type="Gene3D" id="3.40.850.10">
    <property type="entry name" value="Kinesin motor domain"/>
    <property type="match status" value="2"/>
</dbReference>
<feature type="coiled-coil region" evidence="10">
    <location>
        <begin position="817"/>
        <end position="1095"/>
    </location>
</feature>
<evidence type="ECO:0000256" key="11">
    <source>
        <dbReference type="SAM" id="MobiDB-lite"/>
    </source>
</evidence>
<feature type="region of interest" description="Disordered" evidence="11">
    <location>
        <begin position="605"/>
        <end position="629"/>
    </location>
</feature>
<evidence type="ECO:0000256" key="7">
    <source>
        <dbReference type="ARBA" id="ARBA00023175"/>
    </source>
</evidence>
<dbReference type="GO" id="GO:0008017">
    <property type="term" value="F:microtubule binding"/>
    <property type="evidence" value="ECO:0007669"/>
    <property type="project" value="InterPro"/>
</dbReference>
<dbReference type="SUPFAM" id="SSF52540">
    <property type="entry name" value="P-loop containing nucleoside triphosphate hydrolases"/>
    <property type="match status" value="1"/>
</dbReference>
<name>A6I142_RAT</name>
<evidence type="ECO:0000256" key="10">
    <source>
        <dbReference type="SAM" id="Coils"/>
    </source>
</evidence>
<feature type="coiled-coil region" evidence="10">
    <location>
        <begin position="425"/>
        <end position="452"/>
    </location>
</feature>
<sequence length="1117" mass="128300">MESHLNQDGVPRPSYVFSADPIARPSEINFDGVKLDLSHEFSLVAANPGANSLESKNYLQVCLRIRPFTQSEKGHEAEGCVQVLDSQTVLLKDPQSILGHLSEKSSGQMAQKFSFSRVFGPETSQKEFFQGCIMQPVKDLLKGHSRLIFTYGLTNSGKTYTFQGRLTNSLTIPEFEETMNNCEQSSLNVDNIKYSVWVSFFEIYNESIYDLFVPVSSKLQKRKMLRLSQDVKGYSFIKDLQWIQVSDSKEAYRLLKLGVKHQSVAFTKLNNASSRRIQQHVPFRESKLTHYFQSFFTGKGKICMIINISQCCSAYDETLNVLKFSTVAQKVYVPDTLSSSQEKSFGSTKSLQDVSLGSNLDNKILNVKRKTVSWENSLEDVVENEDLVEDLEENEETQNMETELTDEDSDKPLEEGGVCAGHGKNKKLLDLIENLKKRLINEKKEKLTLEFKIREEVTQEFTQYWSQREADFKETLLHEREILEENAERRLAIFKDLVGKPGESQDEPASRFCTMELETEESHNYVGVEDIFDSLEDDVTDIKKQAELAHLYITSLVDPQEAIACLQLKYNQVKAELAETKEELIKAQEELKNKESGLILISPPITEDQDKREEMQQSVSEGAEEDSRVLQEKNEELKRLLTIGENELRNAKEEKAELNKQVVSLQQQLCFFEEKNSSLRAEVEQIQASYDLAAAELHTQRAVNQEQKDRILQLSGKMETAARRIESNVSQIKQMQTKIDELRSLDSPSHISKIDLLNLQDLSSGANLLNTSQQLPGSDLPSTWVKEFHTQELSRESSFHSSIEAIWEECKEIVKASSKKSHQIQGLEELIEKLQVEVKNCRDENSELRAKESEDKNRDQQLKEKESLIQQLREELQETTVSLRVQVQLVAEREQALSELSRDVTCYKAKVKDLEVMVETQKEECKRLAELEQSILEKESAILKLEASLKELEAKHQDHIRSTTHLNAEEVKFREEITQLANNLHDTKQLLQSKEEENEISRQETEKLKEELAANSVLTQNLQADLQRKEEDCAELKEKFTDAKKQIEQVQREVSVMRDEEKSLRTKINELEKKKNQYSQEIDMKQRTIQQLKVVVMLLMTLVFRSAAIFCYPIKSS</sequence>
<proteinExistence type="inferred from homology"/>
<comment type="caution">
    <text evidence="9">Lacks conserved residue(s) required for the propagation of feature annotation.</text>
</comment>
<accession>A6I142</accession>
<evidence type="ECO:0000256" key="3">
    <source>
        <dbReference type="ARBA" id="ARBA00022553"/>
    </source>
</evidence>
<organism evidence="13 14">
    <name type="scientific">Rattus norvegicus</name>
    <name type="common">Rat</name>
    <dbReference type="NCBI Taxonomy" id="10116"/>
    <lineage>
        <taxon>Eukaryota</taxon>
        <taxon>Metazoa</taxon>
        <taxon>Chordata</taxon>
        <taxon>Craniata</taxon>
        <taxon>Vertebrata</taxon>
        <taxon>Euteleostomi</taxon>
        <taxon>Mammalia</taxon>
        <taxon>Eutheria</taxon>
        <taxon>Euarchontoglires</taxon>
        <taxon>Glires</taxon>
        <taxon>Rodentia</taxon>
        <taxon>Myomorpha</taxon>
        <taxon>Muroidea</taxon>
        <taxon>Muridae</taxon>
        <taxon>Murinae</taxon>
        <taxon>Rattus</taxon>
    </lineage>
</organism>
<dbReference type="EMBL" id="CH473953">
    <property type="protein sequence ID" value="EDM13173.1"/>
    <property type="molecule type" value="Genomic_DNA"/>
</dbReference>
<evidence type="ECO:0000256" key="6">
    <source>
        <dbReference type="ARBA" id="ARBA00023054"/>
    </source>
</evidence>
<dbReference type="SMART" id="SM00129">
    <property type="entry name" value="KISc"/>
    <property type="match status" value="1"/>
</dbReference>
<keyword evidence="8" id="KW-0206">Cytoskeleton</keyword>
<dbReference type="PRINTS" id="PR00380">
    <property type="entry name" value="KINESINHEAVY"/>
</dbReference>
<dbReference type="InterPro" id="IPR047149">
    <property type="entry name" value="KIF11-like"/>
</dbReference>
<feature type="domain" description="Kinesin motor" evidence="12">
    <location>
        <begin position="58"/>
        <end position="275"/>
    </location>
</feature>
<reference evidence="14" key="1">
    <citation type="submission" date="2005-09" db="EMBL/GenBank/DDBJ databases">
        <authorList>
            <person name="Mural R.J."/>
            <person name="Li P.W."/>
            <person name="Adams M.D."/>
            <person name="Amanatides P.G."/>
            <person name="Baden-Tillson H."/>
            <person name="Barnstead M."/>
            <person name="Chin S.H."/>
            <person name="Dew I."/>
            <person name="Evans C.A."/>
            <person name="Ferriera S."/>
            <person name="Flanigan M."/>
            <person name="Fosler C."/>
            <person name="Glodek A."/>
            <person name="Gu Z."/>
            <person name="Holt R.A."/>
            <person name="Jennings D."/>
            <person name="Kraft C.L."/>
            <person name="Lu F."/>
            <person name="Nguyen T."/>
            <person name="Nusskern D.R."/>
            <person name="Pfannkoch C.M."/>
            <person name="Sitter C."/>
            <person name="Sutton G.G."/>
            <person name="Venter J.C."/>
            <person name="Wang Z."/>
            <person name="Woodage T."/>
            <person name="Zheng X.H."/>
            <person name="Zhong F."/>
        </authorList>
    </citation>
    <scope>NUCLEOTIDE SEQUENCE [LARGE SCALE GENOMIC DNA]</scope>
    <source>
        <strain>BN</strain>
        <strain evidence="14">Sprague-Dawley</strain>
    </source>
</reference>
<dbReference type="InterPro" id="IPR001752">
    <property type="entry name" value="Kinesin_motor_dom"/>
</dbReference>
<evidence type="ECO:0000256" key="2">
    <source>
        <dbReference type="ARBA" id="ARBA00022490"/>
    </source>
</evidence>
<feature type="region of interest" description="Disordered" evidence="11">
    <location>
        <begin position="391"/>
        <end position="411"/>
    </location>
</feature>
<keyword evidence="3" id="KW-0597">Phosphoprotein</keyword>
<evidence type="ECO:0000313" key="13">
    <source>
        <dbReference type="EMBL" id="EDM13173.1"/>
    </source>
</evidence>
<dbReference type="InterPro" id="IPR027417">
    <property type="entry name" value="P-loop_NTPase"/>
</dbReference>
<evidence type="ECO:0000256" key="4">
    <source>
        <dbReference type="ARBA" id="ARBA00022741"/>
    </source>
</evidence>
<evidence type="ECO:0000256" key="9">
    <source>
        <dbReference type="PROSITE-ProRule" id="PRU00283"/>
    </source>
</evidence>
<dbReference type="Pfam" id="PF00225">
    <property type="entry name" value="Kinesin"/>
    <property type="match status" value="2"/>
</dbReference>
<dbReference type="Proteomes" id="UP000234681">
    <property type="component" value="Chromosome 1"/>
</dbReference>
<dbReference type="PANTHER" id="PTHR47970:SF29">
    <property type="entry name" value="KINESIN FAMILY MEMBER 20B"/>
    <property type="match status" value="1"/>
</dbReference>
<dbReference type="AlphaFoldDB" id="A6I142"/>
<dbReference type="PROSITE" id="PS50067">
    <property type="entry name" value="KINESIN_MOTOR_2"/>
    <property type="match status" value="2"/>
</dbReference>
<protein>
    <submittedName>
        <fullName evidence="13">M-phase phosphoprotein 1 (Predicted)</fullName>
    </submittedName>
</protein>
<feature type="compositionally biased region" description="Acidic residues" evidence="11">
    <location>
        <begin position="391"/>
        <end position="409"/>
    </location>
</feature>
<feature type="binding site" evidence="9">
    <location>
        <begin position="152"/>
        <end position="159"/>
    </location>
    <ligand>
        <name>ATP</name>
        <dbReference type="ChEBI" id="CHEBI:30616"/>
    </ligand>
</feature>
<keyword evidence="4 9" id="KW-0547">Nucleotide-binding</keyword>
<feature type="domain" description="Kinesin motor" evidence="12">
    <location>
        <begin position="276"/>
        <end position="331"/>
    </location>
</feature>
<evidence type="ECO:0000256" key="5">
    <source>
        <dbReference type="ARBA" id="ARBA00022840"/>
    </source>
</evidence>
<evidence type="ECO:0000256" key="1">
    <source>
        <dbReference type="ARBA" id="ARBA00004186"/>
    </source>
</evidence>
<evidence type="ECO:0000256" key="8">
    <source>
        <dbReference type="ARBA" id="ARBA00023212"/>
    </source>
</evidence>
<dbReference type="GO" id="GO:0007018">
    <property type="term" value="P:microtubule-based movement"/>
    <property type="evidence" value="ECO:0007669"/>
    <property type="project" value="InterPro"/>
</dbReference>
<keyword evidence="6 10" id="KW-0175">Coiled coil</keyword>